<accession>A0ABD5V7V2</accession>
<name>A0ABD5V7V2_9EURY</name>
<feature type="transmembrane region" description="Helical" evidence="1">
    <location>
        <begin position="12"/>
        <end position="34"/>
    </location>
</feature>
<protein>
    <recommendedName>
        <fullName evidence="4">Sec-independent protein translocase protein TatA</fullName>
    </recommendedName>
</protein>
<dbReference type="AlphaFoldDB" id="A0ABD5V7V2"/>
<comment type="caution">
    <text evidence="2">The sequence shown here is derived from an EMBL/GenBank/DDBJ whole genome shotgun (WGS) entry which is preliminary data.</text>
</comment>
<evidence type="ECO:0000256" key="1">
    <source>
        <dbReference type="SAM" id="Phobius"/>
    </source>
</evidence>
<keyword evidence="1" id="KW-0812">Transmembrane</keyword>
<evidence type="ECO:0008006" key="4">
    <source>
        <dbReference type="Google" id="ProtNLM"/>
    </source>
</evidence>
<keyword evidence="3" id="KW-1185">Reference proteome</keyword>
<organism evidence="2 3">
    <name type="scientific">Halalkalicoccus tibetensis</name>
    <dbReference type="NCBI Taxonomy" id="175632"/>
    <lineage>
        <taxon>Archaea</taxon>
        <taxon>Methanobacteriati</taxon>
        <taxon>Methanobacteriota</taxon>
        <taxon>Stenosarchaea group</taxon>
        <taxon>Halobacteria</taxon>
        <taxon>Halobacteriales</taxon>
        <taxon>Halococcaceae</taxon>
        <taxon>Halalkalicoccus</taxon>
    </lineage>
</organism>
<proteinExistence type="predicted"/>
<dbReference type="EMBL" id="JBHSXQ010000002">
    <property type="protein sequence ID" value="MFC6904994.1"/>
    <property type="molecule type" value="Genomic_DNA"/>
</dbReference>
<dbReference type="RefSeq" id="WP_340603508.1">
    <property type="nucleotide sequence ID" value="NZ_JBBMXV010000002.1"/>
</dbReference>
<keyword evidence="1" id="KW-0472">Membrane</keyword>
<evidence type="ECO:0000313" key="2">
    <source>
        <dbReference type="EMBL" id="MFC6904994.1"/>
    </source>
</evidence>
<reference evidence="2 3" key="1">
    <citation type="journal article" date="2019" name="Int. J. Syst. Evol. Microbiol.">
        <title>The Global Catalogue of Microorganisms (GCM) 10K type strain sequencing project: providing services to taxonomists for standard genome sequencing and annotation.</title>
        <authorList>
            <consortium name="The Broad Institute Genomics Platform"/>
            <consortium name="The Broad Institute Genome Sequencing Center for Infectious Disease"/>
            <person name="Wu L."/>
            <person name="Ma J."/>
        </authorList>
    </citation>
    <scope>NUCLEOTIDE SEQUENCE [LARGE SCALE GENOMIC DNA]</scope>
    <source>
        <strain evidence="2 3">CGMCC 1.3240</strain>
    </source>
</reference>
<sequence length="57" mass="6402">MIVLGGVELVVVILVFLLLFAPAILAVLVGVHLYRERTGRIEELETEIEALRERVDD</sequence>
<dbReference type="Proteomes" id="UP001596312">
    <property type="component" value="Unassembled WGS sequence"/>
</dbReference>
<gene>
    <name evidence="2" type="ORF">ACFQGH_07230</name>
</gene>
<keyword evidence="1" id="KW-1133">Transmembrane helix</keyword>
<evidence type="ECO:0000313" key="3">
    <source>
        <dbReference type="Proteomes" id="UP001596312"/>
    </source>
</evidence>